<keyword evidence="2" id="KW-1185">Reference proteome</keyword>
<dbReference type="OrthoDB" id="62987at2759"/>
<dbReference type="Pfam" id="PF13347">
    <property type="entry name" value="MFS_2"/>
    <property type="match status" value="1"/>
</dbReference>
<feature type="transmembrane region" description="Helical" evidence="1">
    <location>
        <begin position="42"/>
        <end position="61"/>
    </location>
</feature>
<dbReference type="PANTHER" id="PTHR28658:SF1">
    <property type="entry name" value="MAJOR FACILITATOR SUPERFAMILY DOMAIN CONTAINING 13B"/>
    <property type="match status" value="1"/>
</dbReference>
<keyword evidence="1" id="KW-1133">Transmembrane helix</keyword>
<feature type="transmembrane region" description="Helical" evidence="1">
    <location>
        <begin position="105"/>
        <end position="132"/>
    </location>
</feature>
<dbReference type="AlphaFoldDB" id="A0A8B8CTQ6"/>
<feature type="transmembrane region" description="Helical" evidence="1">
    <location>
        <begin position="81"/>
        <end position="99"/>
    </location>
</feature>
<feature type="transmembrane region" description="Helical" evidence="1">
    <location>
        <begin position="379"/>
        <end position="402"/>
    </location>
</feature>
<evidence type="ECO:0000256" key="1">
    <source>
        <dbReference type="SAM" id="Phobius"/>
    </source>
</evidence>
<evidence type="ECO:0000313" key="3">
    <source>
        <dbReference type="RefSeq" id="XP_022319095.1"/>
    </source>
</evidence>
<dbReference type="RefSeq" id="XP_022319095.1">
    <property type="nucleotide sequence ID" value="XM_022463387.1"/>
</dbReference>
<reference evidence="3" key="1">
    <citation type="submission" date="2025-08" db="UniProtKB">
        <authorList>
            <consortium name="RefSeq"/>
        </authorList>
    </citation>
    <scope>IDENTIFICATION</scope>
    <source>
        <tissue evidence="3">Whole sample</tissue>
    </source>
</reference>
<proteinExistence type="predicted"/>
<feature type="transmembrane region" description="Helical" evidence="1">
    <location>
        <begin position="334"/>
        <end position="358"/>
    </location>
</feature>
<keyword evidence="1" id="KW-0472">Membrane</keyword>
<sequence>MGKQRQQILAYCALVGGFDLLSSAYNFYYVKVFLNRYHIEESWFQLSQILFMVWNAVNDPLFAYCSDNKNFAMLKTRRSMILYAAPFFSLSFLIPWFQWSTNPVIVGIHLIIALCLWDTLFTFVGLAACCLFTEISKDTHIRITITRSAQMAALCGSFSVMILEHTSSGLQNFHAFQITTVLIALVSWYLMYYCGKHCHTHYDLEQMQHENKSADDVCHQKSEDESYWKQTWQIVSDTNFLAFVTTNFCQEFHRTFIYNFVAIFCDQLISSEEISQSTRSTLYGILPFASKLLVISIVPVLRIIPYKTVIRANFIWKISGGFVMYYVIGSNHPWILMFFFVLDGCFANGTFSLFNLPLSDIADDNMIKYNRKHPISSMVFGTNALFVKPAISLSPMLAVAVLNRYGYTHVQRFKGITPHPSTTSAIPSGSQLEELKGAMFFLVCWYPIILGTIQFISWSFFKITNRTEKEIKVNG</sequence>
<name>A0A8B8CTQ6_CRAVI</name>
<dbReference type="SUPFAM" id="SSF103473">
    <property type="entry name" value="MFS general substrate transporter"/>
    <property type="match status" value="1"/>
</dbReference>
<keyword evidence="1" id="KW-0812">Transmembrane</keyword>
<organism evidence="2 3">
    <name type="scientific">Crassostrea virginica</name>
    <name type="common">Eastern oyster</name>
    <dbReference type="NCBI Taxonomy" id="6565"/>
    <lineage>
        <taxon>Eukaryota</taxon>
        <taxon>Metazoa</taxon>
        <taxon>Spiralia</taxon>
        <taxon>Lophotrochozoa</taxon>
        <taxon>Mollusca</taxon>
        <taxon>Bivalvia</taxon>
        <taxon>Autobranchia</taxon>
        <taxon>Pteriomorphia</taxon>
        <taxon>Ostreida</taxon>
        <taxon>Ostreoidea</taxon>
        <taxon>Ostreidae</taxon>
        <taxon>Crassostrea</taxon>
    </lineage>
</organism>
<feature type="transmembrane region" description="Helical" evidence="1">
    <location>
        <begin position="9"/>
        <end position="30"/>
    </location>
</feature>
<dbReference type="Proteomes" id="UP000694844">
    <property type="component" value="Chromosome 2"/>
</dbReference>
<gene>
    <name evidence="3" type="primary">LOC111121903</name>
</gene>
<dbReference type="InterPro" id="IPR040035">
    <property type="entry name" value="TMEM180"/>
</dbReference>
<dbReference type="PANTHER" id="PTHR28658">
    <property type="entry name" value="TRANSMEMBRANE PROTEIN 180"/>
    <property type="match status" value="1"/>
</dbReference>
<dbReference type="GeneID" id="111121903"/>
<feature type="transmembrane region" description="Helical" evidence="1">
    <location>
        <begin position="175"/>
        <end position="194"/>
    </location>
</feature>
<protein>
    <submittedName>
        <fullName evidence="3">Transmembrane protein 180-like</fullName>
    </submittedName>
</protein>
<accession>A0A8B8CTQ6</accession>
<dbReference type="InterPro" id="IPR036259">
    <property type="entry name" value="MFS_trans_sf"/>
</dbReference>
<feature type="transmembrane region" description="Helical" evidence="1">
    <location>
        <begin position="438"/>
        <end position="461"/>
    </location>
</feature>
<evidence type="ECO:0000313" key="2">
    <source>
        <dbReference type="Proteomes" id="UP000694844"/>
    </source>
</evidence>
<feature type="transmembrane region" description="Helical" evidence="1">
    <location>
        <begin position="144"/>
        <end position="163"/>
    </location>
</feature>
<dbReference type="KEGG" id="cvn:111121903"/>